<protein>
    <submittedName>
        <fullName evidence="1">Uncharacterized protein</fullName>
    </submittedName>
</protein>
<dbReference type="PANTHER" id="PTHR31094">
    <property type="entry name" value="RIKEN CDNA 2310061I04 GENE"/>
    <property type="match status" value="1"/>
</dbReference>
<dbReference type="InterPro" id="IPR032710">
    <property type="entry name" value="NTF2-like_dom_sf"/>
</dbReference>
<dbReference type="Pfam" id="PF10184">
    <property type="entry name" value="DUF2358"/>
    <property type="match status" value="1"/>
</dbReference>
<accession>A0A383WCM5</accession>
<sequence>MAMTGSLGLGSCSRHASRLQAQGQGQVAQLRPAWSRRSRHCPAIRPSSSQVAEGCNGSDCGLDQQAWAGASAISSLERLYQLSGVGSSPLDDGLQSWPVFLVSVDEKPPTKNQEKCPDYYANVGDAIRTLRDDVPALFERELNFDIYRDDITFRDPRNNFSGLKNYKLIFWSLRFHGRIFFTKLYVEVRRIWQPQDGLICMRWTVHGIPRVPWEAEGVFDGISQYKLDSEGRIYEHAVDNVILRDPPMQGLGPLLAGLNLVPGAPQQAVPGAWLRGLEEGAAAAAVSAASVADSSSSWLAAIVHFSWVHLYAALLGTMQLQGADQLVPVPAVAAVDPSQGGPALSL</sequence>
<dbReference type="EMBL" id="FNXT01001221">
    <property type="protein sequence ID" value="SZX74829.1"/>
    <property type="molecule type" value="Genomic_DNA"/>
</dbReference>
<keyword evidence="2" id="KW-1185">Reference proteome</keyword>
<dbReference type="InterPro" id="IPR018790">
    <property type="entry name" value="DUF2358"/>
</dbReference>
<proteinExistence type="predicted"/>
<reference evidence="1 2" key="1">
    <citation type="submission" date="2016-10" db="EMBL/GenBank/DDBJ databases">
        <authorList>
            <person name="Cai Z."/>
        </authorList>
    </citation>
    <scope>NUCLEOTIDE SEQUENCE [LARGE SCALE GENOMIC DNA]</scope>
</reference>
<evidence type="ECO:0000313" key="2">
    <source>
        <dbReference type="Proteomes" id="UP000256970"/>
    </source>
</evidence>
<evidence type="ECO:0000313" key="1">
    <source>
        <dbReference type="EMBL" id="SZX74829.1"/>
    </source>
</evidence>
<organism evidence="1 2">
    <name type="scientific">Tetradesmus obliquus</name>
    <name type="common">Green alga</name>
    <name type="synonym">Acutodesmus obliquus</name>
    <dbReference type="NCBI Taxonomy" id="3088"/>
    <lineage>
        <taxon>Eukaryota</taxon>
        <taxon>Viridiplantae</taxon>
        <taxon>Chlorophyta</taxon>
        <taxon>core chlorophytes</taxon>
        <taxon>Chlorophyceae</taxon>
        <taxon>CS clade</taxon>
        <taxon>Sphaeropleales</taxon>
        <taxon>Scenedesmaceae</taxon>
        <taxon>Tetradesmus</taxon>
    </lineage>
</organism>
<dbReference type="Proteomes" id="UP000256970">
    <property type="component" value="Unassembled WGS sequence"/>
</dbReference>
<dbReference type="SUPFAM" id="SSF54427">
    <property type="entry name" value="NTF2-like"/>
    <property type="match status" value="1"/>
</dbReference>
<name>A0A383WCM5_TETOB</name>
<gene>
    <name evidence="1" type="ORF">BQ4739_LOCUS15147</name>
</gene>
<dbReference type="AlphaFoldDB" id="A0A383WCM5"/>
<dbReference type="PANTHER" id="PTHR31094:SF2">
    <property type="entry name" value="RIKEN CDNA 2310061I04 GENE"/>
    <property type="match status" value="1"/>
</dbReference>